<comment type="caution">
    <text evidence="2">The sequence shown here is derived from an EMBL/GenBank/DDBJ whole genome shotgun (WGS) entry which is preliminary data.</text>
</comment>
<evidence type="ECO:0000313" key="2">
    <source>
        <dbReference type="EMBL" id="CAH3016669.1"/>
    </source>
</evidence>
<dbReference type="Proteomes" id="UP001159427">
    <property type="component" value="Unassembled WGS sequence"/>
</dbReference>
<organism evidence="2 3">
    <name type="scientific">Porites evermanni</name>
    <dbReference type="NCBI Taxonomy" id="104178"/>
    <lineage>
        <taxon>Eukaryota</taxon>
        <taxon>Metazoa</taxon>
        <taxon>Cnidaria</taxon>
        <taxon>Anthozoa</taxon>
        <taxon>Hexacorallia</taxon>
        <taxon>Scleractinia</taxon>
        <taxon>Fungiina</taxon>
        <taxon>Poritidae</taxon>
        <taxon>Porites</taxon>
    </lineage>
</organism>
<feature type="compositionally biased region" description="Low complexity" evidence="1">
    <location>
        <begin position="15"/>
        <end position="28"/>
    </location>
</feature>
<keyword evidence="3" id="KW-1185">Reference proteome</keyword>
<name>A0ABN8LM06_9CNID</name>
<dbReference type="EMBL" id="CALNXI010000045">
    <property type="protein sequence ID" value="CAH3016669.1"/>
    <property type="molecule type" value="Genomic_DNA"/>
</dbReference>
<proteinExistence type="predicted"/>
<sequence length="202" mass="23865">MTSLALTNSIEQTKRPQNPQRNPQPANNTEGSYLKIPYISERLNHRINHIFRKENIPIRIAHKSYTLTQALSHSFTERKYTRDKCPISNTGLCLRRNAVCDQQYIGSTTHFIHDLNKDCKCIEVKIITSENDPANLRLHEAFYIRKCKPTLNFRGECGKFADLLFYLFKQQFKATLEQFLYFLILLLKDNMNRFYIFSIIYF</sequence>
<accession>A0ABN8LM06</accession>
<evidence type="ECO:0000313" key="3">
    <source>
        <dbReference type="Proteomes" id="UP001159427"/>
    </source>
</evidence>
<feature type="region of interest" description="Disordered" evidence="1">
    <location>
        <begin position="1"/>
        <end position="31"/>
    </location>
</feature>
<feature type="compositionally biased region" description="Polar residues" evidence="1">
    <location>
        <begin position="1"/>
        <end position="11"/>
    </location>
</feature>
<reference evidence="2 3" key="1">
    <citation type="submission" date="2022-05" db="EMBL/GenBank/DDBJ databases">
        <authorList>
            <consortium name="Genoscope - CEA"/>
            <person name="William W."/>
        </authorList>
    </citation>
    <scope>NUCLEOTIDE SEQUENCE [LARGE SCALE GENOMIC DNA]</scope>
</reference>
<protein>
    <submittedName>
        <fullName evidence="2">Uncharacterized protein</fullName>
    </submittedName>
</protein>
<gene>
    <name evidence="2" type="ORF">PEVE_00031467</name>
</gene>
<evidence type="ECO:0000256" key="1">
    <source>
        <dbReference type="SAM" id="MobiDB-lite"/>
    </source>
</evidence>